<dbReference type="OrthoDB" id="17296at2157"/>
<dbReference type="PANTHER" id="PTHR37460:SF1">
    <property type="entry name" value="ENDONUCLEASE III"/>
    <property type="match status" value="1"/>
</dbReference>
<dbReference type="AlphaFoldDB" id="A3DPE8"/>
<dbReference type="InterPro" id="IPR002837">
    <property type="entry name" value="DUF123"/>
</dbReference>
<reference evidence="1 2" key="2">
    <citation type="journal article" date="2009" name="Stand. Genomic Sci.">
        <title>Complete genome sequence of Staphylothermus marinus Stetter and Fiala 1986 type strain F1.</title>
        <authorList>
            <person name="Anderson I.J."/>
            <person name="Sun H."/>
            <person name="Lapidus A."/>
            <person name="Copeland A."/>
            <person name="Glavina Del Rio T."/>
            <person name="Tice H."/>
            <person name="Dalin E."/>
            <person name="Lucas S."/>
            <person name="Barry K."/>
            <person name="Land M."/>
            <person name="Richardson P."/>
            <person name="Huber H."/>
            <person name="Kyrpides N.C."/>
        </authorList>
    </citation>
    <scope>NUCLEOTIDE SEQUENCE [LARGE SCALE GENOMIC DNA]</scope>
    <source>
        <strain evidence="2">ATCC 43588 / DSM 3639 / JCM 9404 / F1</strain>
    </source>
</reference>
<dbReference type="GeneID" id="4907294"/>
<organism evidence="1 2">
    <name type="scientific">Staphylothermus marinus (strain ATCC 43588 / DSM 3639 / JCM 9404 / F1)</name>
    <dbReference type="NCBI Taxonomy" id="399550"/>
    <lineage>
        <taxon>Archaea</taxon>
        <taxon>Thermoproteota</taxon>
        <taxon>Thermoprotei</taxon>
        <taxon>Desulfurococcales</taxon>
        <taxon>Desulfurococcaceae</taxon>
        <taxon>Staphylothermus</taxon>
    </lineage>
</organism>
<sequence>MSKYDIPKSKGYYVLFINVGKACRITTRSGKKFNIKPGIYVYLGSAFGRGGLYSRIMRHLRKRKKLFWHIDYLLTCKQVEIIEYLTIECSKNKCIDYESFISRTLTNMFEPIKGFGCSDKPKDTSHLFYCGRSMHRCKSLIEKILANTNSKL</sequence>
<dbReference type="Proteomes" id="UP000000254">
    <property type="component" value="Chromosome"/>
</dbReference>
<dbReference type="HOGENOM" id="CLU_115699_0_0_2"/>
<dbReference type="EMBL" id="CP000575">
    <property type="protein sequence ID" value="ABN70508.1"/>
    <property type="molecule type" value="Genomic_DNA"/>
</dbReference>
<gene>
    <name evidence="1" type="ordered locus">Smar_1418</name>
</gene>
<accession>A3DPE8</accession>
<dbReference type="eggNOG" id="arCOG00463">
    <property type="taxonomic scope" value="Archaea"/>
</dbReference>
<protein>
    <recommendedName>
        <fullName evidence="3">GIY-YIG nuclease family protein</fullName>
    </recommendedName>
</protein>
<dbReference type="RefSeq" id="WP_011839702.1">
    <property type="nucleotide sequence ID" value="NC_009033.1"/>
</dbReference>
<evidence type="ECO:0000313" key="1">
    <source>
        <dbReference type="EMBL" id="ABN70508.1"/>
    </source>
</evidence>
<reference evidence="2" key="1">
    <citation type="journal article" date="2009" name="BMC Genomics">
        <title>The complete genome sequence of Staphylothermus marinus reveals differences in sulfur metabolism among heterotrophic Crenarchaeota.</title>
        <authorList>
            <person name="Anderson I.J."/>
            <person name="Dharmarajan L."/>
            <person name="Rodriguez J."/>
            <person name="Hooper S."/>
            <person name="Porat I."/>
            <person name="Ulrich L.E."/>
            <person name="Elkins J.G."/>
            <person name="Mavromatis K."/>
            <person name="Sun H."/>
            <person name="Land M."/>
            <person name="Lapidus A."/>
            <person name="Lucas S."/>
            <person name="Barry K."/>
            <person name="Huber H."/>
            <person name="Zhulin I.B."/>
            <person name="Whitman W.B."/>
            <person name="Mukhopadhyay B."/>
            <person name="Woese C."/>
            <person name="Bristow J."/>
            <person name="Kyrpides N."/>
        </authorList>
    </citation>
    <scope>NUCLEOTIDE SEQUENCE [LARGE SCALE GENOMIC DNA]</scope>
    <source>
        <strain evidence="2">ATCC 43588 / DSM 3639 / JCM 9404 / F1</strain>
    </source>
</reference>
<evidence type="ECO:0008006" key="3">
    <source>
        <dbReference type="Google" id="ProtNLM"/>
    </source>
</evidence>
<keyword evidence="2" id="KW-1185">Reference proteome</keyword>
<dbReference type="STRING" id="399550.Smar_1418"/>
<dbReference type="KEGG" id="smr:Smar_1418"/>
<name>A3DPE8_STAMF</name>
<dbReference type="PANTHER" id="PTHR37460">
    <property type="entry name" value="ENDONUCLEASE III"/>
    <property type="match status" value="1"/>
</dbReference>
<dbReference type="CDD" id="cd10441">
    <property type="entry name" value="GIY-YIG_COG1833"/>
    <property type="match status" value="1"/>
</dbReference>
<proteinExistence type="predicted"/>
<dbReference type="Pfam" id="PF01986">
    <property type="entry name" value="DUF123"/>
    <property type="match status" value="1"/>
</dbReference>
<evidence type="ECO:0000313" key="2">
    <source>
        <dbReference type="Proteomes" id="UP000000254"/>
    </source>
</evidence>